<keyword evidence="5" id="KW-0592">Phosphate transport</keyword>
<dbReference type="Pfam" id="PF12849">
    <property type="entry name" value="PBP_like_2"/>
    <property type="match status" value="2"/>
</dbReference>
<feature type="region of interest" description="Disordered" evidence="9">
    <location>
        <begin position="22"/>
        <end position="62"/>
    </location>
</feature>
<evidence type="ECO:0000256" key="8">
    <source>
        <dbReference type="ARBA" id="ARBA00023288"/>
    </source>
</evidence>
<keyword evidence="8" id="KW-0449">Lipoprotein</keyword>
<dbReference type="PANTHER" id="PTHR30570">
    <property type="entry name" value="PERIPLASMIC PHOSPHATE BINDING COMPONENT OF PHOSPHATE ABC TRANSPORTER"/>
    <property type="match status" value="1"/>
</dbReference>
<feature type="signal peptide" evidence="10">
    <location>
        <begin position="1"/>
        <end position="19"/>
    </location>
</feature>
<protein>
    <submittedName>
        <fullName evidence="12">Substrate-binding domain-containing protein</fullName>
    </submittedName>
</protein>
<evidence type="ECO:0000256" key="10">
    <source>
        <dbReference type="SAM" id="SignalP"/>
    </source>
</evidence>
<comment type="subcellular location">
    <subcellularLocation>
        <location evidence="2">Cell membrane</location>
        <topology evidence="2">Lipid-anchor</topology>
    </subcellularLocation>
</comment>
<dbReference type="EMBL" id="DWUY01000303">
    <property type="protein sequence ID" value="HJD30026.1"/>
    <property type="molecule type" value="Genomic_DNA"/>
</dbReference>
<evidence type="ECO:0000256" key="4">
    <source>
        <dbReference type="ARBA" id="ARBA00011529"/>
    </source>
</evidence>
<keyword evidence="7" id="KW-0564">Palmitate</keyword>
<evidence type="ECO:0000256" key="2">
    <source>
        <dbReference type="ARBA" id="ARBA00004193"/>
    </source>
</evidence>
<sequence length="309" mass="31808">MKKKVLAAVLMGAMVFSMAACGSNDSGSSSDSTTTEDSASSDSGSDASAPSGTISVLSREEGSGTRGAFVELFGVEEENADGEKVDNTTADAQVTNSTAVMMTGVAQDPQAIGYISLGSLDDSVKALKVDGAEASAENVKNGTYKVSRPFNIVTGDSLSDVAQDFVDYILSSDGQAIVGEDYIPVDDAAEAYAGTSPEGSVVVAGSSSVSPVMEKLKEGYEAVNPNASIEIQTSDSTTGVESTISGICDIGMASRELKDTETSEGVTGTQIAIDGIAIIVNNENSMTDITSDQVKQIYTGEVTNWEDLQ</sequence>
<keyword evidence="6 10" id="KW-0732">Signal</keyword>
<proteinExistence type="inferred from homology"/>
<comment type="subunit">
    <text evidence="4">The complex is composed of two ATP-binding proteins (PstB), two transmembrane proteins (PstC and PstA) and a solute-binding protein (PstS).</text>
</comment>
<comment type="similarity">
    <text evidence="3">Belongs to the PstS family.</text>
</comment>
<organism evidence="12 13">
    <name type="scientific">Candidatus Blautia avicola</name>
    <dbReference type="NCBI Taxonomy" id="2838483"/>
    <lineage>
        <taxon>Bacteria</taxon>
        <taxon>Bacillati</taxon>
        <taxon>Bacillota</taxon>
        <taxon>Clostridia</taxon>
        <taxon>Lachnospirales</taxon>
        <taxon>Lachnospiraceae</taxon>
        <taxon>Blautia</taxon>
    </lineage>
</organism>
<feature type="domain" description="PBP" evidence="11">
    <location>
        <begin position="48"/>
        <end position="172"/>
    </location>
</feature>
<evidence type="ECO:0000256" key="1">
    <source>
        <dbReference type="ARBA" id="ARBA00002841"/>
    </source>
</evidence>
<dbReference type="GO" id="GO:0006817">
    <property type="term" value="P:phosphate ion transport"/>
    <property type="evidence" value="ECO:0007669"/>
    <property type="project" value="UniProtKB-KW"/>
</dbReference>
<accession>A0A9D2TXB5</accession>
<keyword evidence="5" id="KW-0813">Transport</keyword>
<dbReference type="PANTHER" id="PTHR30570:SF1">
    <property type="entry name" value="PHOSPHATE-BINDING PROTEIN PSTS"/>
    <property type="match status" value="1"/>
</dbReference>
<dbReference type="InterPro" id="IPR050811">
    <property type="entry name" value="Phosphate_ABC_transporter"/>
</dbReference>
<reference evidence="12" key="2">
    <citation type="submission" date="2021-04" db="EMBL/GenBank/DDBJ databases">
        <authorList>
            <person name="Gilroy R."/>
        </authorList>
    </citation>
    <scope>NUCLEOTIDE SEQUENCE</scope>
    <source>
        <strain evidence="12">ChiBcec6-4105</strain>
    </source>
</reference>
<evidence type="ECO:0000313" key="12">
    <source>
        <dbReference type="EMBL" id="HJD30026.1"/>
    </source>
</evidence>
<dbReference type="PROSITE" id="PS51257">
    <property type="entry name" value="PROKAR_LIPOPROTEIN"/>
    <property type="match status" value="1"/>
</dbReference>
<evidence type="ECO:0000256" key="5">
    <source>
        <dbReference type="ARBA" id="ARBA00022592"/>
    </source>
</evidence>
<dbReference type="InterPro" id="IPR024370">
    <property type="entry name" value="PBP_domain"/>
</dbReference>
<comment type="caution">
    <text evidence="12">The sequence shown here is derived from an EMBL/GenBank/DDBJ whole genome shotgun (WGS) entry which is preliminary data.</text>
</comment>
<evidence type="ECO:0000259" key="11">
    <source>
        <dbReference type="Pfam" id="PF12849"/>
    </source>
</evidence>
<reference evidence="12" key="1">
    <citation type="journal article" date="2021" name="PeerJ">
        <title>Extensive microbial diversity within the chicken gut microbiome revealed by metagenomics and culture.</title>
        <authorList>
            <person name="Gilroy R."/>
            <person name="Ravi A."/>
            <person name="Getino M."/>
            <person name="Pursley I."/>
            <person name="Horton D.L."/>
            <person name="Alikhan N.F."/>
            <person name="Baker D."/>
            <person name="Gharbi K."/>
            <person name="Hall N."/>
            <person name="Watson M."/>
            <person name="Adriaenssens E.M."/>
            <person name="Foster-Nyarko E."/>
            <person name="Jarju S."/>
            <person name="Secka A."/>
            <person name="Antonio M."/>
            <person name="Oren A."/>
            <person name="Chaudhuri R.R."/>
            <person name="La Ragione R."/>
            <person name="Hildebrand F."/>
            <person name="Pallen M.J."/>
        </authorList>
    </citation>
    <scope>NUCLEOTIDE SEQUENCE</scope>
    <source>
        <strain evidence="12">ChiBcec6-4105</strain>
    </source>
</reference>
<comment type="function">
    <text evidence="1">Part of the ABC transporter complex PstSACB involved in phosphate import.</text>
</comment>
<evidence type="ECO:0000256" key="6">
    <source>
        <dbReference type="ARBA" id="ARBA00022729"/>
    </source>
</evidence>
<evidence type="ECO:0000256" key="3">
    <source>
        <dbReference type="ARBA" id="ARBA00008725"/>
    </source>
</evidence>
<feature type="chain" id="PRO_5038563034" evidence="10">
    <location>
        <begin position="20"/>
        <end position="309"/>
    </location>
</feature>
<dbReference type="AlphaFoldDB" id="A0A9D2TXB5"/>
<evidence type="ECO:0000313" key="13">
    <source>
        <dbReference type="Proteomes" id="UP000823892"/>
    </source>
</evidence>
<feature type="domain" description="PBP" evidence="11">
    <location>
        <begin position="193"/>
        <end position="307"/>
    </location>
</feature>
<feature type="compositionally biased region" description="Low complexity" evidence="9">
    <location>
        <begin position="22"/>
        <end position="53"/>
    </location>
</feature>
<evidence type="ECO:0000256" key="9">
    <source>
        <dbReference type="SAM" id="MobiDB-lite"/>
    </source>
</evidence>
<gene>
    <name evidence="12" type="ORF">H9914_13695</name>
</gene>
<dbReference type="Gene3D" id="3.40.190.10">
    <property type="entry name" value="Periplasmic binding protein-like II"/>
    <property type="match status" value="4"/>
</dbReference>
<dbReference type="GO" id="GO:0005886">
    <property type="term" value="C:plasma membrane"/>
    <property type="evidence" value="ECO:0007669"/>
    <property type="project" value="UniProtKB-SubCell"/>
</dbReference>
<evidence type="ECO:0000256" key="7">
    <source>
        <dbReference type="ARBA" id="ARBA00023139"/>
    </source>
</evidence>
<name>A0A9D2TXB5_9FIRM</name>
<dbReference type="SUPFAM" id="SSF53850">
    <property type="entry name" value="Periplasmic binding protein-like II"/>
    <property type="match status" value="2"/>
</dbReference>
<dbReference type="Proteomes" id="UP000823892">
    <property type="component" value="Unassembled WGS sequence"/>
</dbReference>